<dbReference type="PANTHER" id="PTHR31126:SF1">
    <property type="entry name" value="TYROSINE SPECIFIC PROTEIN PHOSPHATASES DOMAIN-CONTAINING PROTEIN"/>
    <property type="match status" value="1"/>
</dbReference>
<dbReference type="EMBL" id="WHOE01000005">
    <property type="protein sequence ID" value="MPW13627.1"/>
    <property type="molecule type" value="Genomic_DNA"/>
</dbReference>
<evidence type="ECO:0000256" key="1">
    <source>
        <dbReference type="ARBA" id="ARBA00009580"/>
    </source>
</evidence>
<comment type="similarity">
    <text evidence="1">Belongs to the protein-tyrosine phosphatase family.</text>
</comment>
<feature type="domain" description="Tyrosine specific protein phosphatases" evidence="2">
    <location>
        <begin position="143"/>
        <end position="215"/>
    </location>
</feature>
<comment type="caution">
    <text evidence="3">The sequence shown here is derived from an EMBL/GenBank/DDBJ whole genome shotgun (WGS) entry which is preliminary data.</text>
</comment>
<accession>A0A6A7JZA6</accession>
<sequence>MKCNGVNKKVDPIVLPLERVHNPRDLGGYIGDHERRVKMYRLLRTGKISNITLHDQQFLLDYGLTKIIDLRSPLECHNMPDSKIPGVEHINLSISTDDNTQGGKKDLAKTFEIYRHDQYAGFKMMCDRYRSHVLKEHAQNSIHKILEVLANTEDGAVLYHCSEGKDRTGIVTVVVLYLLGVDMETIRQDYLYSNYMLNDYRAVRDKKMQEEGENLCFRANMRILGSVSDAFLDTALIAIEKDFGGIDNYLEEKIGVTPELRDKLRELYLEN</sequence>
<protein>
    <submittedName>
        <fullName evidence="3">Protein-tyrosine-phosphatase</fullName>
    </submittedName>
</protein>
<gene>
    <name evidence="3" type="ORF">GDZ32_00740</name>
</gene>
<evidence type="ECO:0000313" key="4">
    <source>
        <dbReference type="Proteomes" id="UP000430466"/>
    </source>
</evidence>
<name>A0A6A7JZA6_LACHE</name>
<dbReference type="PROSITE" id="PS50056">
    <property type="entry name" value="TYR_PHOSPHATASE_2"/>
    <property type="match status" value="1"/>
</dbReference>
<dbReference type="AlphaFoldDB" id="A0A6A7JZA6"/>
<evidence type="ECO:0000313" key="3">
    <source>
        <dbReference type="EMBL" id="MPW13627.1"/>
    </source>
</evidence>
<dbReference type="Gene3D" id="3.90.190.10">
    <property type="entry name" value="Protein tyrosine phosphatase superfamily"/>
    <property type="match status" value="1"/>
</dbReference>
<organism evidence="3 4">
    <name type="scientific">Lactobacillus helveticus</name>
    <name type="common">Lactobacillus suntoryeus</name>
    <dbReference type="NCBI Taxonomy" id="1587"/>
    <lineage>
        <taxon>Bacteria</taxon>
        <taxon>Bacillati</taxon>
        <taxon>Bacillota</taxon>
        <taxon>Bacilli</taxon>
        <taxon>Lactobacillales</taxon>
        <taxon>Lactobacillaceae</taxon>
        <taxon>Lactobacillus</taxon>
    </lineage>
</organism>
<dbReference type="GO" id="GO:0004721">
    <property type="term" value="F:phosphoprotein phosphatase activity"/>
    <property type="evidence" value="ECO:0007669"/>
    <property type="project" value="InterPro"/>
</dbReference>
<reference evidence="3 4" key="1">
    <citation type="submission" date="2019-10" db="EMBL/GenBank/DDBJ databases">
        <title>Draft genome sequences of Lactobacillus strains.</title>
        <authorList>
            <person name="Cho G.-S."/>
            <person name="Fagbemigun O."/>
            <person name="Brinks E."/>
            <person name="Franz C.M.A.P."/>
        </authorList>
    </citation>
    <scope>NUCLEOTIDE SEQUENCE [LARGE SCALE GENOMIC DNA]</scope>
    <source>
        <strain evidence="3 4">313</strain>
    </source>
</reference>
<proteinExistence type="inferred from homology"/>
<dbReference type="InterPro" id="IPR029021">
    <property type="entry name" value="Prot-tyrosine_phosphatase-like"/>
</dbReference>
<dbReference type="Proteomes" id="UP000430466">
    <property type="component" value="Unassembled WGS sequence"/>
</dbReference>
<dbReference type="InterPro" id="IPR000387">
    <property type="entry name" value="Tyr_Pase_dom"/>
</dbReference>
<evidence type="ECO:0000259" key="2">
    <source>
        <dbReference type="PROSITE" id="PS50056"/>
    </source>
</evidence>
<dbReference type="SUPFAM" id="SSF52799">
    <property type="entry name" value="(Phosphotyrosine protein) phosphatases II"/>
    <property type="match status" value="1"/>
</dbReference>
<dbReference type="InterPro" id="IPR026893">
    <property type="entry name" value="Tyr/Ser_Pase_IphP-type"/>
</dbReference>
<dbReference type="PANTHER" id="PTHR31126">
    <property type="entry name" value="TYROSINE-PROTEIN PHOSPHATASE"/>
    <property type="match status" value="1"/>
</dbReference>
<dbReference type="Pfam" id="PF13350">
    <property type="entry name" value="Y_phosphatase3"/>
    <property type="match status" value="1"/>
</dbReference>